<feature type="transmembrane region" description="Helical" evidence="1">
    <location>
        <begin position="73"/>
        <end position="93"/>
    </location>
</feature>
<sequence>MRSVARNLPECVCEIYYVATLVVNPNINPLKPLAVIDDCNIAPNPCMPDCKALILGKNYSAPVAASSPSPWTYRAWVCALLYLSLVFFSSFIVL</sequence>
<evidence type="ECO:0000313" key="2">
    <source>
        <dbReference type="EMBL" id="CAL1412942.1"/>
    </source>
</evidence>
<keyword evidence="1" id="KW-0472">Membrane</keyword>
<dbReference type="EMBL" id="OZ034822">
    <property type="protein sequence ID" value="CAL1412942.1"/>
    <property type="molecule type" value="Genomic_DNA"/>
</dbReference>
<accession>A0AAV2GRN7</accession>
<keyword evidence="1" id="KW-1133">Transmembrane helix</keyword>
<evidence type="ECO:0000256" key="1">
    <source>
        <dbReference type="SAM" id="Phobius"/>
    </source>
</evidence>
<name>A0AAV2GRN7_9ROSI</name>
<reference evidence="2 3" key="1">
    <citation type="submission" date="2024-04" db="EMBL/GenBank/DDBJ databases">
        <authorList>
            <person name="Fracassetti M."/>
        </authorList>
    </citation>
    <scope>NUCLEOTIDE SEQUENCE [LARGE SCALE GENOMIC DNA]</scope>
</reference>
<organism evidence="2 3">
    <name type="scientific">Linum trigynum</name>
    <dbReference type="NCBI Taxonomy" id="586398"/>
    <lineage>
        <taxon>Eukaryota</taxon>
        <taxon>Viridiplantae</taxon>
        <taxon>Streptophyta</taxon>
        <taxon>Embryophyta</taxon>
        <taxon>Tracheophyta</taxon>
        <taxon>Spermatophyta</taxon>
        <taxon>Magnoliopsida</taxon>
        <taxon>eudicotyledons</taxon>
        <taxon>Gunneridae</taxon>
        <taxon>Pentapetalae</taxon>
        <taxon>rosids</taxon>
        <taxon>fabids</taxon>
        <taxon>Malpighiales</taxon>
        <taxon>Linaceae</taxon>
        <taxon>Linum</taxon>
    </lineage>
</organism>
<protein>
    <submittedName>
        <fullName evidence="2">Uncharacterized protein</fullName>
    </submittedName>
</protein>
<keyword evidence="3" id="KW-1185">Reference proteome</keyword>
<keyword evidence="1" id="KW-0812">Transmembrane</keyword>
<proteinExistence type="predicted"/>
<gene>
    <name evidence="2" type="ORF">LTRI10_LOCUS52200</name>
</gene>
<dbReference type="Proteomes" id="UP001497516">
    <property type="component" value="Chromosome 9"/>
</dbReference>
<dbReference type="AlphaFoldDB" id="A0AAV2GRN7"/>
<evidence type="ECO:0000313" key="3">
    <source>
        <dbReference type="Proteomes" id="UP001497516"/>
    </source>
</evidence>